<dbReference type="Gene3D" id="3.10.580.10">
    <property type="entry name" value="CBS-domain"/>
    <property type="match status" value="1"/>
</dbReference>
<reference evidence="16 18" key="3">
    <citation type="submission" date="2017-12" db="EMBL/GenBank/DDBJ databases">
        <title>Phylogenetic diversity of female urinary microbiome.</title>
        <authorList>
            <person name="Thomas-White K."/>
            <person name="Wolfe A.J."/>
        </authorList>
    </citation>
    <scope>NUCLEOTIDE SEQUENCE [LARGE SCALE GENOMIC DNA]</scope>
    <source>
        <strain evidence="16 18">UMB0139</strain>
    </source>
</reference>
<evidence type="ECO:0000256" key="11">
    <source>
        <dbReference type="SAM" id="Coils"/>
    </source>
</evidence>
<evidence type="ECO:0000256" key="9">
    <source>
        <dbReference type="PROSITE-ProRule" id="PRU00703"/>
    </source>
</evidence>
<feature type="domain" description="CNNM transmembrane" evidence="14">
    <location>
        <begin position="6"/>
        <end position="204"/>
    </location>
</feature>
<dbReference type="InterPro" id="IPR002550">
    <property type="entry name" value="CNNM"/>
</dbReference>
<dbReference type="KEGG" id="asan:AWM72_03450"/>
<comment type="subcellular location">
    <subcellularLocation>
        <location evidence="1">Cell membrane</location>
        <topology evidence="1">Multi-pass membrane protein</topology>
    </subcellularLocation>
</comment>
<comment type="similarity">
    <text evidence="2">Belongs to the UPF0053 family.</text>
</comment>
<dbReference type="SMART" id="SM01091">
    <property type="entry name" value="CorC_HlyC"/>
    <property type="match status" value="1"/>
</dbReference>
<feature type="domain" description="CBS" evidence="13">
    <location>
        <begin position="289"/>
        <end position="346"/>
    </location>
</feature>
<reference evidence="15 17" key="1">
    <citation type="journal article" date="2016" name="Genome Announc.">
        <title>Complete Genome Sequences of Aerococcus christensenii CCUG 28831T, Aerococcus sanguinicola CCUG 43001T, Aerococcus urinae CCUG 36881T, Aerococcus urinaeequi CCUG 28094T, Aerococcus urinaehominis CCUG 42038 BT, and Aerococcus viridans CCUG 4311T.</title>
        <authorList>
            <person name="Carkaci D."/>
            <person name="Dargis R."/>
            <person name="Nielsen X.C."/>
            <person name="Skovgaard O."/>
            <person name="Fuursted K."/>
            <person name="Christensen J.J."/>
        </authorList>
    </citation>
    <scope>NUCLEOTIDE SEQUENCE [LARGE SCALE GENOMIC DNA]</scope>
    <source>
        <strain evidence="15 17">CCUG43001</strain>
    </source>
</reference>
<dbReference type="RefSeq" id="WP_067973191.1">
    <property type="nucleotide sequence ID" value="NZ_CAJHKM010000005.1"/>
</dbReference>
<feature type="transmembrane region" description="Helical" evidence="12">
    <location>
        <begin position="105"/>
        <end position="126"/>
    </location>
</feature>
<dbReference type="InterPro" id="IPR051676">
    <property type="entry name" value="UPF0053_domain"/>
</dbReference>
<keyword evidence="3" id="KW-1003">Cell membrane</keyword>
<dbReference type="Pfam" id="PF01595">
    <property type="entry name" value="CNNM"/>
    <property type="match status" value="1"/>
</dbReference>
<evidence type="ECO:0000256" key="4">
    <source>
        <dbReference type="ARBA" id="ARBA00022692"/>
    </source>
</evidence>
<dbReference type="Pfam" id="PF00571">
    <property type="entry name" value="CBS"/>
    <property type="match status" value="2"/>
</dbReference>
<reference evidence="17" key="2">
    <citation type="submission" date="2016-01" db="EMBL/GenBank/DDBJ databases">
        <title>Six Aerococcus type strain genome sequencing and assembly using PacBio and Illumina Hiseq.</title>
        <authorList>
            <person name="Carkaci D."/>
            <person name="Dargis R."/>
            <person name="Nielsen X.C."/>
            <person name="Skovgaard O."/>
            <person name="Fuursted K."/>
            <person name="Christensen J.J."/>
        </authorList>
    </citation>
    <scope>NUCLEOTIDE SEQUENCE [LARGE SCALE GENOMIC DNA]</scope>
    <source>
        <strain evidence="17">CCUG43001</strain>
    </source>
</reference>
<dbReference type="SUPFAM" id="SSF54631">
    <property type="entry name" value="CBS-domain pair"/>
    <property type="match status" value="1"/>
</dbReference>
<dbReference type="SUPFAM" id="SSF56176">
    <property type="entry name" value="FAD-binding/transporter-associated domain-like"/>
    <property type="match status" value="1"/>
</dbReference>
<dbReference type="PANTHER" id="PTHR43099:SF5">
    <property type="entry name" value="HLYC_CORC FAMILY TRANSPORTER"/>
    <property type="match status" value="1"/>
</dbReference>
<dbReference type="InterPro" id="IPR046342">
    <property type="entry name" value="CBS_dom_sf"/>
</dbReference>
<dbReference type="GO" id="GO:0005886">
    <property type="term" value="C:plasma membrane"/>
    <property type="evidence" value="ECO:0007669"/>
    <property type="project" value="UniProtKB-SubCell"/>
</dbReference>
<evidence type="ECO:0000313" key="16">
    <source>
        <dbReference type="EMBL" id="PKZ21173.1"/>
    </source>
</evidence>
<evidence type="ECO:0000256" key="5">
    <source>
        <dbReference type="ARBA" id="ARBA00022737"/>
    </source>
</evidence>
<dbReference type="AlphaFoldDB" id="A0A0X8FC99"/>
<dbReference type="InterPro" id="IPR005170">
    <property type="entry name" value="Transptr-assoc_dom"/>
</dbReference>
<evidence type="ECO:0000313" key="17">
    <source>
        <dbReference type="Proteomes" id="UP000069912"/>
    </source>
</evidence>
<organism evidence="15 17">
    <name type="scientific">Aerococcus sanguinicola</name>
    <dbReference type="NCBI Taxonomy" id="119206"/>
    <lineage>
        <taxon>Bacteria</taxon>
        <taxon>Bacillati</taxon>
        <taxon>Bacillota</taxon>
        <taxon>Bacilli</taxon>
        <taxon>Lactobacillales</taxon>
        <taxon>Aerococcaceae</taxon>
        <taxon>Aerococcus</taxon>
    </lineage>
</organism>
<evidence type="ECO:0000313" key="15">
    <source>
        <dbReference type="EMBL" id="AMB93877.1"/>
    </source>
</evidence>
<keyword evidence="6 10" id="KW-1133">Transmembrane helix</keyword>
<dbReference type="Pfam" id="PF03471">
    <property type="entry name" value="CorC_HlyC"/>
    <property type="match status" value="1"/>
</dbReference>
<dbReference type="PANTHER" id="PTHR43099">
    <property type="entry name" value="UPF0053 PROTEIN YRKA"/>
    <property type="match status" value="1"/>
</dbReference>
<dbReference type="InterPro" id="IPR000644">
    <property type="entry name" value="CBS_dom"/>
</dbReference>
<accession>A0A0X8FC99</accession>
<evidence type="ECO:0000256" key="1">
    <source>
        <dbReference type="ARBA" id="ARBA00004651"/>
    </source>
</evidence>
<dbReference type="InterPro" id="IPR016169">
    <property type="entry name" value="FAD-bd_PCMH_sub2"/>
</dbReference>
<evidence type="ECO:0000256" key="12">
    <source>
        <dbReference type="SAM" id="Phobius"/>
    </source>
</evidence>
<dbReference type="OrthoDB" id="9798188at2"/>
<dbReference type="PROSITE" id="PS51371">
    <property type="entry name" value="CBS"/>
    <property type="match status" value="2"/>
</dbReference>
<keyword evidence="7 9" id="KW-0129">CBS domain</keyword>
<dbReference type="Proteomes" id="UP000234239">
    <property type="component" value="Unassembled WGS sequence"/>
</dbReference>
<keyword evidence="4 10" id="KW-0812">Transmembrane</keyword>
<keyword evidence="11" id="KW-0175">Coiled coil</keyword>
<sequence length="448" mass="50193">MEGPGAETAIVSQLLIILVLTLINAFLAGAEMAFVSVNHQKIGRLADEGNKAAKRVQALLDDSDAFLSTIQVGITFAGFFSSAQAATTFVGYIRPYLGQLPGADILASALVTLVLSYISLVFGELFPKQVAIQFPEKYSMMASGAIVFLKRLFTPFVWLLTASTNLLKRIVPIDFTKKDEHLTREEMRALIESSQTDGAIDMTEFRMMQGVLSLDSKLAREVMVPRTDTFMLDIDDPDSFNVQETLSSQYSRVPVFADDKDDILGVVHVKDILRQAHKKGFDQVRIKDVIKPAYFAPETIFIDDLMLQFKKDHQHMAILKDEYGGVVGIVTLEDLLEEIVGEIEDEYDEANSEYRQLDESNYAIDGMLPIYKFNQIFQTDIQSDESDTIAGYMIEQLGHFPEDGAAEHLQIENYELLTTLVEEGRIRGIRVTRLAEDASQDNENKEDD</sequence>
<proteinExistence type="inferred from homology"/>
<dbReference type="EMBL" id="PKGY01000004">
    <property type="protein sequence ID" value="PKZ21173.1"/>
    <property type="molecule type" value="Genomic_DNA"/>
</dbReference>
<evidence type="ECO:0000259" key="14">
    <source>
        <dbReference type="PROSITE" id="PS51846"/>
    </source>
</evidence>
<evidence type="ECO:0000256" key="10">
    <source>
        <dbReference type="PROSITE-ProRule" id="PRU01193"/>
    </source>
</evidence>
<gene>
    <name evidence="15" type="ORF">AWM72_03450</name>
    <name evidence="16" type="ORF">CYJ28_08280</name>
</gene>
<dbReference type="GO" id="GO:0050660">
    <property type="term" value="F:flavin adenine dinucleotide binding"/>
    <property type="evidence" value="ECO:0007669"/>
    <property type="project" value="InterPro"/>
</dbReference>
<dbReference type="CDD" id="cd04590">
    <property type="entry name" value="CBS_pair_CorC_HlyC_assoc"/>
    <property type="match status" value="1"/>
</dbReference>
<evidence type="ECO:0000256" key="3">
    <source>
        <dbReference type="ARBA" id="ARBA00022475"/>
    </source>
</evidence>
<feature type="transmembrane region" description="Helical" evidence="12">
    <location>
        <begin position="138"/>
        <end position="160"/>
    </location>
</feature>
<name>A0A0X8FC99_9LACT</name>
<keyword evidence="17" id="KW-1185">Reference proteome</keyword>
<evidence type="ECO:0000313" key="18">
    <source>
        <dbReference type="Proteomes" id="UP000234239"/>
    </source>
</evidence>
<dbReference type="GeneID" id="92903126"/>
<evidence type="ECO:0000256" key="7">
    <source>
        <dbReference type="ARBA" id="ARBA00023122"/>
    </source>
</evidence>
<feature type="transmembrane region" description="Helical" evidence="12">
    <location>
        <begin position="65"/>
        <end position="93"/>
    </location>
</feature>
<evidence type="ECO:0000256" key="8">
    <source>
        <dbReference type="ARBA" id="ARBA00023136"/>
    </source>
</evidence>
<dbReference type="FunFam" id="3.10.580.10:FF:000002">
    <property type="entry name" value="Magnesium/cobalt efflux protein CorC"/>
    <property type="match status" value="1"/>
</dbReference>
<keyword evidence="5" id="KW-0677">Repeat</keyword>
<dbReference type="PROSITE" id="PS51846">
    <property type="entry name" value="CNNM"/>
    <property type="match status" value="1"/>
</dbReference>
<dbReference type="Gene3D" id="3.30.465.10">
    <property type="match status" value="1"/>
</dbReference>
<dbReference type="EMBL" id="CP014160">
    <property type="protein sequence ID" value="AMB93877.1"/>
    <property type="molecule type" value="Genomic_DNA"/>
</dbReference>
<dbReference type="InterPro" id="IPR044751">
    <property type="entry name" value="Ion_transp-like_CBS"/>
</dbReference>
<protein>
    <submittedName>
        <fullName evidence="15">Hemolysin</fullName>
    </submittedName>
    <submittedName>
        <fullName evidence="16">HlyC/CorC family transporter</fullName>
    </submittedName>
</protein>
<evidence type="ECO:0000256" key="6">
    <source>
        <dbReference type="ARBA" id="ARBA00022989"/>
    </source>
</evidence>
<evidence type="ECO:0000256" key="2">
    <source>
        <dbReference type="ARBA" id="ARBA00006337"/>
    </source>
</evidence>
<feature type="transmembrane region" description="Helical" evidence="12">
    <location>
        <begin position="12"/>
        <end position="35"/>
    </location>
</feature>
<dbReference type="InterPro" id="IPR036318">
    <property type="entry name" value="FAD-bd_PCMH-like_sf"/>
</dbReference>
<keyword evidence="8 10" id="KW-0472">Membrane</keyword>
<evidence type="ECO:0000259" key="13">
    <source>
        <dbReference type="PROSITE" id="PS51371"/>
    </source>
</evidence>
<feature type="coiled-coil region" evidence="11">
    <location>
        <begin position="333"/>
        <end position="360"/>
    </location>
</feature>
<feature type="domain" description="CBS" evidence="13">
    <location>
        <begin position="223"/>
        <end position="283"/>
    </location>
</feature>
<dbReference type="Proteomes" id="UP000069912">
    <property type="component" value="Chromosome"/>
</dbReference>